<reference evidence="1" key="1">
    <citation type="submission" date="2021-03" db="EMBL/GenBank/DDBJ databases">
        <title>Proteiniclasticum marinus sp. nov., isolated from tidal flat sediment.</title>
        <authorList>
            <person name="Namirimu T."/>
            <person name="Yang J.-A."/>
            <person name="Yang S.-H."/>
            <person name="Kim Y.-J."/>
            <person name="Kwon K.K."/>
        </authorList>
    </citation>
    <scope>NUCLEOTIDE SEQUENCE</scope>
    <source>
        <strain evidence="1">SCR006</strain>
    </source>
</reference>
<proteinExistence type="predicted"/>
<dbReference type="InterPro" id="IPR025466">
    <property type="entry name" value="DUF4317"/>
</dbReference>
<dbReference type="RefSeq" id="WP_207600117.1">
    <property type="nucleotide sequence ID" value="NZ_JAFNJU010000008.1"/>
</dbReference>
<name>A0A939H9G0_9CLOT</name>
<dbReference type="Proteomes" id="UP000664218">
    <property type="component" value="Unassembled WGS sequence"/>
</dbReference>
<organism evidence="1 2">
    <name type="scientific">Proteiniclasticum aestuarii</name>
    <dbReference type="NCBI Taxonomy" id="2817862"/>
    <lineage>
        <taxon>Bacteria</taxon>
        <taxon>Bacillati</taxon>
        <taxon>Bacillota</taxon>
        <taxon>Clostridia</taxon>
        <taxon>Eubacteriales</taxon>
        <taxon>Clostridiaceae</taxon>
        <taxon>Proteiniclasticum</taxon>
    </lineage>
</organism>
<sequence>MQKKDILEIKKRFKKDQATFSKMAGCYVNGEKKIVTKFIETFLNLEEDEYHKYLEIAKKVLTGTVGNNLLELRFQQEVGRITEKQTFYMDLKRTRLLKDELLDAFYESVIENYHYVGNFIILLFHDAYDVITKTEDNLKLDESEEVYEYVLCAVCPVSLSDPGLSYVEDENMIRARHRDWVVEMPKHGFVYPAFIDRSQDLDAVMYFTKNAKDPHPEFMEDILGCQMKETAQLQKESFQAMVKGSLEDGNQPSEEIFMEVQDQLSAMVADYKATYADADVEPMVLTQRDVEGILVDSGIPENVTKEITASYGSYYGEDLPLAESLIDAKVLKEKQQRDKEERLKKEVSLLHSELEKVKEEKEKEEAGDYDVILRVKEEKVAKIRSQIIDGQKCIVIPVEDHEQAMINGVEDLLK</sequence>
<evidence type="ECO:0000313" key="2">
    <source>
        <dbReference type="Proteomes" id="UP000664218"/>
    </source>
</evidence>
<gene>
    <name evidence="1" type="ORF">J3A84_11175</name>
</gene>
<protein>
    <submittedName>
        <fullName evidence="1">DUF4317 domain-containing protein</fullName>
    </submittedName>
</protein>
<keyword evidence="2" id="KW-1185">Reference proteome</keyword>
<evidence type="ECO:0000313" key="1">
    <source>
        <dbReference type="EMBL" id="MBO1265596.1"/>
    </source>
</evidence>
<dbReference type="Pfam" id="PF14199">
    <property type="entry name" value="DUF4317"/>
    <property type="match status" value="1"/>
</dbReference>
<comment type="caution">
    <text evidence="1">The sequence shown here is derived from an EMBL/GenBank/DDBJ whole genome shotgun (WGS) entry which is preliminary data.</text>
</comment>
<dbReference type="EMBL" id="JAFNJU010000008">
    <property type="protein sequence ID" value="MBO1265596.1"/>
    <property type="molecule type" value="Genomic_DNA"/>
</dbReference>
<dbReference type="AlphaFoldDB" id="A0A939H9G0"/>
<accession>A0A939H9G0</accession>